<evidence type="ECO:0000313" key="1">
    <source>
        <dbReference type="EMBL" id="PQM35409.1"/>
    </source>
</evidence>
<evidence type="ECO:0000313" key="2">
    <source>
        <dbReference type="Proteomes" id="UP000250321"/>
    </source>
</evidence>
<dbReference type="AlphaFoldDB" id="A0A314UL33"/>
<sequence length="111" mass="12677">MTRIVPASNVFSPVWYDRLESQTSSSLSIIENLCNFSSLSIRTYKTSHLSRSKPLKPLTYTVAVSSFPSLEIEQVELGFCCAGTVGAAFEIWKLWLQLRPQLWPLIRHMNR</sequence>
<organism evidence="1 2">
    <name type="scientific">Prunus yedoensis var. nudiflora</name>
    <dbReference type="NCBI Taxonomy" id="2094558"/>
    <lineage>
        <taxon>Eukaryota</taxon>
        <taxon>Viridiplantae</taxon>
        <taxon>Streptophyta</taxon>
        <taxon>Embryophyta</taxon>
        <taxon>Tracheophyta</taxon>
        <taxon>Spermatophyta</taxon>
        <taxon>Magnoliopsida</taxon>
        <taxon>eudicotyledons</taxon>
        <taxon>Gunneridae</taxon>
        <taxon>Pentapetalae</taxon>
        <taxon>rosids</taxon>
        <taxon>fabids</taxon>
        <taxon>Rosales</taxon>
        <taxon>Rosaceae</taxon>
        <taxon>Amygdaloideae</taxon>
        <taxon>Amygdaleae</taxon>
        <taxon>Prunus</taxon>
    </lineage>
</organism>
<name>A0A314UL33_PRUYE</name>
<comment type="caution">
    <text evidence="1">The sequence shown here is derived from an EMBL/GenBank/DDBJ whole genome shotgun (WGS) entry which is preliminary data.</text>
</comment>
<dbReference type="EMBL" id="PJQY01003680">
    <property type="protein sequence ID" value="PQM35409.1"/>
    <property type="molecule type" value="Genomic_DNA"/>
</dbReference>
<proteinExistence type="predicted"/>
<reference evidence="1 2" key="1">
    <citation type="submission" date="2018-02" db="EMBL/GenBank/DDBJ databases">
        <title>Draft genome of wild Prunus yedoensis var. nudiflora.</title>
        <authorList>
            <person name="Baek S."/>
            <person name="Kim J.-H."/>
            <person name="Choi K."/>
            <person name="Kim G.-B."/>
            <person name="Cho A."/>
            <person name="Jang H."/>
            <person name="Shin C.-H."/>
            <person name="Yu H.-J."/>
            <person name="Mun J.-H."/>
        </authorList>
    </citation>
    <scope>NUCLEOTIDE SEQUENCE [LARGE SCALE GENOMIC DNA]</scope>
    <source>
        <strain evidence="2">cv. Jeju island</strain>
        <tissue evidence="1">Leaf</tissue>
    </source>
</reference>
<protein>
    <submittedName>
        <fullName evidence="1">Uncharacterized protein</fullName>
    </submittedName>
</protein>
<accession>A0A314UL33</accession>
<dbReference type="Proteomes" id="UP000250321">
    <property type="component" value="Unassembled WGS sequence"/>
</dbReference>
<gene>
    <name evidence="1" type="ORF">Pyn_13030</name>
</gene>
<keyword evidence="2" id="KW-1185">Reference proteome</keyword>